<organism evidence="6 7">
    <name type="scientific">Bacillus mycoides</name>
    <dbReference type="NCBI Taxonomy" id="1405"/>
    <lineage>
        <taxon>Bacteria</taxon>
        <taxon>Bacillati</taxon>
        <taxon>Bacillota</taxon>
        <taxon>Bacilli</taxon>
        <taxon>Bacillales</taxon>
        <taxon>Bacillaceae</taxon>
        <taxon>Bacillus</taxon>
        <taxon>Bacillus cereus group</taxon>
    </lineage>
</organism>
<dbReference type="PANTHER" id="PTHR42973:SF39">
    <property type="entry name" value="FAD-BINDING PCMH-TYPE DOMAIN-CONTAINING PROTEIN"/>
    <property type="match status" value="1"/>
</dbReference>
<feature type="domain" description="Berberine/berberine-like" evidence="5">
    <location>
        <begin position="165"/>
        <end position="209"/>
    </location>
</feature>
<reference evidence="6 7" key="1">
    <citation type="submission" date="2016-05" db="EMBL/GenBank/DDBJ databases">
        <title>Bacillus thuringiensis and Bacillus weihenstephanensis as novel biocontrol agents of wilt causing Verticillium species.</title>
        <authorList>
            <person name="Hollensteiner J."/>
            <person name="Wemheuer F."/>
            <person name="Harting R."/>
            <person name="Kolarzyk A."/>
            <person name="Diaz-Valerio S."/>
            <person name="Poehlein A."/>
            <person name="Brzuszkiewicz E."/>
            <person name="Nesemann K."/>
            <person name="Braus-Stromeyer S."/>
            <person name="Braus G."/>
            <person name="Daniel R."/>
            <person name="Liesegang H."/>
        </authorList>
    </citation>
    <scope>NUCLEOTIDE SEQUENCE [LARGE SCALE GENOMIC DNA]</scope>
    <source>
        <strain evidence="6 7">GOE8</strain>
    </source>
</reference>
<comment type="caution">
    <text evidence="6">The sequence shown here is derived from an EMBL/GenBank/DDBJ whole genome shotgun (WGS) entry which is preliminary data.</text>
</comment>
<dbReference type="AlphaFoldDB" id="A0A1E8B9I3"/>
<evidence type="ECO:0000313" key="7">
    <source>
        <dbReference type="Proteomes" id="UP000175706"/>
    </source>
</evidence>
<name>A0A1E8B9I3_BACMY</name>
<dbReference type="Pfam" id="PF08031">
    <property type="entry name" value="BBE"/>
    <property type="match status" value="1"/>
</dbReference>
<dbReference type="InterPro" id="IPR012951">
    <property type="entry name" value="BBE"/>
</dbReference>
<dbReference type="EMBL" id="LXLT01000021">
    <property type="protein sequence ID" value="OFD81219.1"/>
    <property type="molecule type" value="Genomic_DNA"/>
</dbReference>
<keyword evidence="3" id="KW-0274">FAD</keyword>
<accession>A0A1E8B9I3</accession>
<evidence type="ECO:0000256" key="1">
    <source>
        <dbReference type="ARBA" id="ARBA00001974"/>
    </source>
</evidence>
<evidence type="ECO:0000256" key="3">
    <source>
        <dbReference type="ARBA" id="ARBA00022827"/>
    </source>
</evidence>
<gene>
    <name evidence="6" type="ORF">BWGOE8_16930</name>
</gene>
<comment type="cofactor">
    <cofactor evidence="1">
        <name>FAD</name>
        <dbReference type="ChEBI" id="CHEBI:57692"/>
    </cofactor>
</comment>
<dbReference type="GO" id="GO:0050660">
    <property type="term" value="F:flavin adenine dinucleotide binding"/>
    <property type="evidence" value="ECO:0007669"/>
    <property type="project" value="InterPro"/>
</dbReference>
<dbReference type="PANTHER" id="PTHR42973">
    <property type="entry name" value="BINDING OXIDOREDUCTASE, PUTATIVE (AFU_ORTHOLOGUE AFUA_1G17690)-RELATED"/>
    <property type="match status" value="1"/>
</dbReference>
<dbReference type="Proteomes" id="UP000175706">
    <property type="component" value="Unassembled WGS sequence"/>
</dbReference>
<sequence>MTIGASVYNSAEEGLAIFGRGLYYGTPEDSAFILQDLLHINGVKMNLQYIDFLEAMTIVQSSYPPSEQFKSTGRFVQRQYNEEEIDKIISLLKDKASGSIFAAISLYPLGGKIQDVDKDATAFYYRDSHYILGIQTIWEDPIFKKDNSQWLEKRFDYIESITEGSFVNFPYSNLKDYMNAYYGTHANKLRKINKKYDPLCVFTFLQGIKN</sequence>
<keyword evidence="2" id="KW-0285">Flavoprotein</keyword>
<evidence type="ECO:0000256" key="2">
    <source>
        <dbReference type="ARBA" id="ARBA00022630"/>
    </source>
</evidence>
<dbReference type="PATRIC" id="fig|86662.25.peg.1680"/>
<protein>
    <submittedName>
        <fullName evidence="6">FAD-linked oxidase</fullName>
    </submittedName>
</protein>
<evidence type="ECO:0000313" key="6">
    <source>
        <dbReference type="EMBL" id="OFD81219.1"/>
    </source>
</evidence>
<dbReference type="Gene3D" id="3.40.462.20">
    <property type="match status" value="1"/>
</dbReference>
<dbReference type="GO" id="GO:0016491">
    <property type="term" value="F:oxidoreductase activity"/>
    <property type="evidence" value="ECO:0007669"/>
    <property type="project" value="UniProtKB-KW"/>
</dbReference>
<evidence type="ECO:0000259" key="5">
    <source>
        <dbReference type="Pfam" id="PF08031"/>
    </source>
</evidence>
<proteinExistence type="predicted"/>
<keyword evidence="4" id="KW-0560">Oxidoreductase</keyword>
<dbReference type="InterPro" id="IPR050416">
    <property type="entry name" value="FAD-linked_Oxidoreductase"/>
</dbReference>
<evidence type="ECO:0000256" key="4">
    <source>
        <dbReference type="ARBA" id="ARBA00023002"/>
    </source>
</evidence>